<name>A0A163C7H0_9NEIS</name>
<feature type="region of interest" description="Disordered" evidence="1">
    <location>
        <begin position="77"/>
        <end position="101"/>
    </location>
</feature>
<evidence type="ECO:0000313" key="2">
    <source>
        <dbReference type="EMBL" id="KZE30296.1"/>
    </source>
</evidence>
<keyword evidence="3" id="KW-1185">Reference proteome</keyword>
<sequence>MRPRRLLFGSLLLTSIWLALFGDKTPVSDDTPQQGSAHASALPTPAPRSTGPGEPFIMALQPRERLISLADTEDKTPLFRAHDWTPPPPPPKIKPGPPPRPTAPPLPFTYLGKKEENGQWEAFLARGDDVFVVREQTVIDGQYLVTSLTPQALTLTYLPLQQEHKLILGGAD</sequence>
<dbReference type="Proteomes" id="UP000076625">
    <property type="component" value="Unassembled WGS sequence"/>
</dbReference>
<gene>
    <name evidence="2" type="ORF">AVW16_12420</name>
</gene>
<feature type="compositionally biased region" description="Polar residues" evidence="1">
    <location>
        <begin position="28"/>
        <end position="37"/>
    </location>
</feature>
<proteinExistence type="predicted"/>
<dbReference type="STRING" id="1452487.AVW16_12420"/>
<feature type="region of interest" description="Disordered" evidence="1">
    <location>
        <begin position="27"/>
        <end position="55"/>
    </location>
</feature>
<comment type="caution">
    <text evidence="2">The sequence shown here is derived from an EMBL/GenBank/DDBJ whole genome shotgun (WGS) entry which is preliminary data.</text>
</comment>
<evidence type="ECO:0000256" key="1">
    <source>
        <dbReference type="SAM" id="MobiDB-lite"/>
    </source>
</evidence>
<organism evidence="2 3">
    <name type="scientific">Crenobacter luteus</name>
    <dbReference type="NCBI Taxonomy" id="1452487"/>
    <lineage>
        <taxon>Bacteria</taxon>
        <taxon>Pseudomonadati</taxon>
        <taxon>Pseudomonadota</taxon>
        <taxon>Betaproteobacteria</taxon>
        <taxon>Neisseriales</taxon>
        <taxon>Neisseriaceae</taxon>
        <taxon>Crenobacter</taxon>
    </lineage>
</organism>
<accession>A0A163C7H0</accession>
<dbReference type="OrthoDB" id="8564513at2"/>
<dbReference type="EMBL" id="LQQU01000028">
    <property type="protein sequence ID" value="KZE30296.1"/>
    <property type="molecule type" value="Genomic_DNA"/>
</dbReference>
<evidence type="ECO:0000313" key="3">
    <source>
        <dbReference type="Proteomes" id="UP000076625"/>
    </source>
</evidence>
<dbReference type="AlphaFoldDB" id="A0A163C7H0"/>
<feature type="compositionally biased region" description="Pro residues" evidence="1">
    <location>
        <begin position="85"/>
        <end position="101"/>
    </location>
</feature>
<evidence type="ECO:0008006" key="4">
    <source>
        <dbReference type="Google" id="ProtNLM"/>
    </source>
</evidence>
<protein>
    <recommendedName>
        <fullName evidence="4">Secretion system X translation initiation factor</fullName>
    </recommendedName>
</protein>
<reference evidence="3" key="1">
    <citation type="submission" date="2016-01" db="EMBL/GenBank/DDBJ databases">
        <title>Draft genome of Chromobacterium sp. F49.</title>
        <authorList>
            <person name="Hong K.W."/>
        </authorList>
    </citation>
    <scope>NUCLEOTIDE SEQUENCE [LARGE SCALE GENOMIC DNA]</scope>
    <source>
        <strain evidence="3">CN10</strain>
    </source>
</reference>
<dbReference type="RefSeq" id="WP_066613094.1">
    <property type="nucleotide sequence ID" value="NZ_LQQU01000028.1"/>
</dbReference>